<evidence type="ECO:0000313" key="2">
    <source>
        <dbReference type="Proteomes" id="UP000198926"/>
    </source>
</evidence>
<reference evidence="1 2" key="1">
    <citation type="submission" date="2016-10" db="EMBL/GenBank/DDBJ databases">
        <authorList>
            <person name="de Groot N.N."/>
        </authorList>
    </citation>
    <scope>NUCLEOTIDE SEQUENCE [LARGE SCALE GENOMIC DNA]</scope>
    <source>
        <strain evidence="1 2">DSM 29433</strain>
    </source>
</reference>
<gene>
    <name evidence="1" type="ORF">SAMN05444714_1946</name>
</gene>
<dbReference type="EMBL" id="FOZM01000001">
    <property type="protein sequence ID" value="SFS16048.1"/>
    <property type="molecule type" value="Genomic_DNA"/>
</dbReference>
<dbReference type="STRING" id="1123755.SAMN05444714_1946"/>
<dbReference type="RefSeq" id="WP_131802563.1">
    <property type="nucleotide sequence ID" value="NZ_FOZM01000001.1"/>
</dbReference>
<organism evidence="1 2">
    <name type="scientific">Yoonia litorea</name>
    <dbReference type="NCBI Taxonomy" id="1123755"/>
    <lineage>
        <taxon>Bacteria</taxon>
        <taxon>Pseudomonadati</taxon>
        <taxon>Pseudomonadota</taxon>
        <taxon>Alphaproteobacteria</taxon>
        <taxon>Rhodobacterales</taxon>
        <taxon>Paracoccaceae</taxon>
        <taxon>Yoonia</taxon>
    </lineage>
</organism>
<accession>A0A1I6MK94</accession>
<keyword evidence="2" id="KW-1185">Reference proteome</keyword>
<sequence length="166" mass="18905">MTKPKPMTKTERTQWGYAVDAMRRIEWDQHATLIAAGGLPAGWDDIWKTRAHRDTRTERVTIRLDADVVKFFKAMGEGYQPRINAALRAFMYFRLAGVVEGPETGTATARFFREGAEDAAAKAEEKELDFDQIRAEIGARLDRIREAQECEDDDPLRWANGQDAGW</sequence>
<dbReference type="Pfam" id="PF14384">
    <property type="entry name" value="BrnA_antitoxin"/>
    <property type="match status" value="1"/>
</dbReference>
<dbReference type="InterPro" id="IPR025528">
    <property type="entry name" value="BrnA_antitoxin"/>
</dbReference>
<evidence type="ECO:0000313" key="1">
    <source>
        <dbReference type="EMBL" id="SFS16048.1"/>
    </source>
</evidence>
<dbReference type="Proteomes" id="UP000198926">
    <property type="component" value="Unassembled WGS sequence"/>
</dbReference>
<proteinExistence type="predicted"/>
<protein>
    <submittedName>
        <fullName evidence="1">BrnA antitoxin of type II toxin-antitoxin system</fullName>
    </submittedName>
</protein>
<dbReference type="AlphaFoldDB" id="A0A1I6MK94"/>
<dbReference type="OrthoDB" id="361944at2"/>
<name>A0A1I6MK94_9RHOB</name>